<name>A0A061RHM8_9CHLO</name>
<sequence length="175" mass="18089">RGHSGPGGPGVQPAASDRPKAARASCTRRLGDPQRRSPRLASHRISDPGSLTQGHDATEEAEPASSSEAEDGSLELSRDEPLPDGVVFTGDLDEDVAMLEAMEASDSDSDSDSDSSATGDSPLARAGGKPDALPLVPRLQIPVLKGGSGAAQPVSKPRPRSSPWGHWQRRAASGI</sequence>
<reference evidence="2" key="1">
    <citation type="submission" date="2014-05" db="EMBL/GenBank/DDBJ databases">
        <title>The transcriptome of the halophilic microalga Tetraselmis sp. GSL018 isolated from the Great Salt Lake, Utah.</title>
        <authorList>
            <person name="Jinkerson R.E."/>
            <person name="D'Adamo S."/>
            <person name="Posewitz M.C."/>
        </authorList>
    </citation>
    <scope>NUCLEOTIDE SEQUENCE</scope>
    <source>
        <strain evidence="2">GSL018</strain>
    </source>
</reference>
<accession>A0A061RHM8</accession>
<proteinExistence type="predicted"/>
<feature type="non-terminal residue" evidence="2">
    <location>
        <position position="175"/>
    </location>
</feature>
<evidence type="ECO:0000313" key="2">
    <source>
        <dbReference type="EMBL" id="JAC71478.1"/>
    </source>
</evidence>
<gene>
    <name evidence="2" type="ORF">TSPGSL018_1815</name>
</gene>
<feature type="non-terminal residue" evidence="2">
    <location>
        <position position="1"/>
    </location>
</feature>
<feature type="compositionally biased region" description="Gly residues" evidence="1">
    <location>
        <begin position="1"/>
        <end position="10"/>
    </location>
</feature>
<dbReference type="AlphaFoldDB" id="A0A061RHM8"/>
<organism evidence="2">
    <name type="scientific">Tetraselmis sp. GSL018</name>
    <dbReference type="NCBI Taxonomy" id="582737"/>
    <lineage>
        <taxon>Eukaryota</taxon>
        <taxon>Viridiplantae</taxon>
        <taxon>Chlorophyta</taxon>
        <taxon>core chlorophytes</taxon>
        <taxon>Chlorodendrophyceae</taxon>
        <taxon>Chlorodendrales</taxon>
        <taxon>Chlorodendraceae</taxon>
        <taxon>Tetraselmis</taxon>
    </lineage>
</organism>
<dbReference type="EMBL" id="GBEZ01014609">
    <property type="protein sequence ID" value="JAC71478.1"/>
    <property type="molecule type" value="Transcribed_RNA"/>
</dbReference>
<feature type="region of interest" description="Disordered" evidence="1">
    <location>
        <begin position="1"/>
        <end position="175"/>
    </location>
</feature>
<feature type="compositionally biased region" description="Acidic residues" evidence="1">
    <location>
        <begin position="91"/>
        <end position="113"/>
    </location>
</feature>
<protein>
    <submittedName>
        <fullName evidence="2">Uncharacterized protein</fullName>
    </submittedName>
</protein>
<evidence type="ECO:0000256" key="1">
    <source>
        <dbReference type="SAM" id="MobiDB-lite"/>
    </source>
</evidence>